<protein>
    <submittedName>
        <fullName evidence="1">Uncharacterized protein</fullName>
    </submittedName>
</protein>
<dbReference type="EMBL" id="LR796436">
    <property type="protein sequence ID" value="CAB4144425.1"/>
    <property type="molecule type" value="Genomic_DNA"/>
</dbReference>
<dbReference type="InterPro" id="IPR038996">
    <property type="entry name" value="Gp14"/>
</dbReference>
<dbReference type="Pfam" id="PF24072">
    <property type="entry name" value="T7_gp14"/>
    <property type="match status" value="1"/>
</dbReference>
<proteinExistence type="predicted"/>
<name>A0A6J5MBJ2_9CAUD</name>
<organism evidence="1">
    <name type="scientific">uncultured Caudovirales phage</name>
    <dbReference type="NCBI Taxonomy" id="2100421"/>
    <lineage>
        <taxon>Viruses</taxon>
        <taxon>Duplodnaviria</taxon>
        <taxon>Heunggongvirae</taxon>
        <taxon>Uroviricota</taxon>
        <taxon>Caudoviricetes</taxon>
        <taxon>Peduoviridae</taxon>
        <taxon>Maltschvirus</taxon>
        <taxon>Maltschvirus maltsch</taxon>
    </lineage>
</organism>
<evidence type="ECO:0000313" key="1">
    <source>
        <dbReference type="EMBL" id="CAB4144425.1"/>
    </source>
</evidence>
<sequence>MCDIMTALSVAGTVMSASASMQQAQDARNLAAYNKQVSDYQAKDTLDRGAVEEQKQREKVRQFMGSQRAAMGASGVEVASGSFGDVLVQSAQMGERDALTIRNNAMRAAWGYRTQGEAQQFEGEARARAYQGQAVGSLLTGGGNVYARGVKKGWWED</sequence>
<reference evidence="1" key="1">
    <citation type="submission" date="2020-04" db="EMBL/GenBank/DDBJ databases">
        <authorList>
            <person name="Chiriac C."/>
            <person name="Salcher M."/>
            <person name="Ghai R."/>
            <person name="Kavagutti S V."/>
        </authorList>
    </citation>
    <scope>NUCLEOTIDE SEQUENCE</scope>
</reference>
<accession>A0A6J5MBJ2</accession>
<gene>
    <name evidence="1" type="ORF">UFOVP456_41</name>
</gene>